<evidence type="ECO:0000313" key="1">
    <source>
        <dbReference type="EMBL" id="GAH39592.1"/>
    </source>
</evidence>
<sequence>MYNEIGFETPHKAMDTYTISTPYGTVTISQGGRRVTFDLYSDIRQSRHNTALFGYLQQLLKKGVTQFNTDHLNLAGRDTTLSLTRGKAKLDLVYVRKGRTYDCELKTSREIGLDLTAQQITEFVKWCDPLILLVPRGSIEEAHTILTMINLDHRVIIEAYDAG</sequence>
<accession>X1F3T6</accession>
<comment type="caution">
    <text evidence="1">The sequence shown here is derived from an EMBL/GenBank/DDBJ whole genome shotgun (WGS) entry which is preliminary data.</text>
</comment>
<feature type="non-terminal residue" evidence="1">
    <location>
        <position position="163"/>
    </location>
</feature>
<organism evidence="1">
    <name type="scientific">marine sediment metagenome</name>
    <dbReference type="NCBI Taxonomy" id="412755"/>
    <lineage>
        <taxon>unclassified sequences</taxon>
        <taxon>metagenomes</taxon>
        <taxon>ecological metagenomes</taxon>
    </lineage>
</organism>
<dbReference type="EMBL" id="BARU01012309">
    <property type="protein sequence ID" value="GAH39592.1"/>
    <property type="molecule type" value="Genomic_DNA"/>
</dbReference>
<gene>
    <name evidence="1" type="ORF">S03H2_22753</name>
</gene>
<name>X1F3T6_9ZZZZ</name>
<protein>
    <submittedName>
        <fullName evidence="1">Uncharacterized protein</fullName>
    </submittedName>
</protein>
<proteinExistence type="predicted"/>
<dbReference type="AlphaFoldDB" id="X1F3T6"/>
<reference evidence="1" key="1">
    <citation type="journal article" date="2014" name="Front. Microbiol.">
        <title>High frequency of phylogenetically diverse reductive dehalogenase-homologous genes in deep subseafloor sedimentary metagenomes.</title>
        <authorList>
            <person name="Kawai M."/>
            <person name="Futagami T."/>
            <person name="Toyoda A."/>
            <person name="Takaki Y."/>
            <person name="Nishi S."/>
            <person name="Hori S."/>
            <person name="Arai W."/>
            <person name="Tsubouchi T."/>
            <person name="Morono Y."/>
            <person name="Uchiyama I."/>
            <person name="Ito T."/>
            <person name="Fujiyama A."/>
            <person name="Inagaki F."/>
            <person name="Takami H."/>
        </authorList>
    </citation>
    <scope>NUCLEOTIDE SEQUENCE</scope>
    <source>
        <strain evidence="1">Expedition CK06-06</strain>
    </source>
</reference>